<dbReference type="OrthoDB" id="2749703at2759"/>
<reference evidence="2 3" key="1">
    <citation type="journal article" date="2015" name="Sci. Rep.">
        <title>Chromosome-level genome map provides insights into diverse defense mechanisms in the medicinal fungus Ganoderma sinense.</title>
        <authorList>
            <person name="Zhu Y."/>
            <person name="Xu J."/>
            <person name="Sun C."/>
            <person name="Zhou S."/>
            <person name="Xu H."/>
            <person name="Nelson D.R."/>
            <person name="Qian J."/>
            <person name="Song J."/>
            <person name="Luo H."/>
            <person name="Xiang L."/>
            <person name="Li Y."/>
            <person name="Xu Z."/>
            <person name="Ji A."/>
            <person name="Wang L."/>
            <person name="Lu S."/>
            <person name="Hayward A."/>
            <person name="Sun W."/>
            <person name="Li X."/>
            <person name="Schwartz D.C."/>
            <person name="Wang Y."/>
            <person name="Chen S."/>
        </authorList>
    </citation>
    <scope>NUCLEOTIDE SEQUENCE [LARGE SCALE GENOMIC DNA]</scope>
    <source>
        <strain evidence="2 3">ZZ0214-1</strain>
    </source>
</reference>
<feature type="compositionally biased region" description="Low complexity" evidence="1">
    <location>
        <begin position="1"/>
        <end position="21"/>
    </location>
</feature>
<dbReference type="AlphaFoldDB" id="A0A2G8SHT6"/>
<keyword evidence="3" id="KW-1185">Reference proteome</keyword>
<evidence type="ECO:0000313" key="2">
    <source>
        <dbReference type="EMBL" id="PIL33323.1"/>
    </source>
</evidence>
<evidence type="ECO:0008006" key="4">
    <source>
        <dbReference type="Google" id="ProtNLM"/>
    </source>
</evidence>
<sequence>MASSSTPKSNPTSPKSSPRSKLNATPKHDWVPDPEFYYELHTFQVDSVRFRIPTHHLAESPFFQKLFHVAAPSGPVETFCDVDHIEGVSATEFRDFLHVLLPSAPYRADRTLAPQPTSWVNVLNLATQWDFSDLRETAIARVADIDDCVVRLAAARKYGAHWLLPKALGDALEREASLTVEEYGTLGLELAAGVVRYREAVYTRSGEVVGKDKRESLIEEIFGDEFARDWREGLGTGSDEGD</sequence>
<dbReference type="Proteomes" id="UP000230002">
    <property type="component" value="Unassembled WGS sequence"/>
</dbReference>
<dbReference type="InterPro" id="IPR011333">
    <property type="entry name" value="SKP1/BTB/POZ_sf"/>
</dbReference>
<organism evidence="2 3">
    <name type="scientific">Ganoderma sinense ZZ0214-1</name>
    <dbReference type="NCBI Taxonomy" id="1077348"/>
    <lineage>
        <taxon>Eukaryota</taxon>
        <taxon>Fungi</taxon>
        <taxon>Dikarya</taxon>
        <taxon>Basidiomycota</taxon>
        <taxon>Agaricomycotina</taxon>
        <taxon>Agaricomycetes</taxon>
        <taxon>Polyporales</taxon>
        <taxon>Polyporaceae</taxon>
        <taxon>Ganoderma</taxon>
    </lineage>
</organism>
<feature type="region of interest" description="Disordered" evidence="1">
    <location>
        <begin position="1"/>
        <end position="26"/>
    </location>
</feature>
<protein>
    <recommendedName>
        <fullName evidence="4">BTB domain-containing protein</fullName>
    </recommendedName>
</protein>
<evidence type="ECO:0000313" key="3">
    <source>
        <dbReference type="Proteomes" id="UP000230002"/>
    </source>
</evidence>
<comment type="caution">
    <text evidence="2">The sequence shown here is derived from an EMBL/GenBank/DDBJ whole genome shotgun (WGS) entry which is preliminary data.</text>
</comment>
<name>A0A2G8SHT6_9APHY</name>
<proteinExistence type="predicted"/>
<dbReference type="EMBL" id="AYKW01000008">
    <property type="protein sequence ID" value="PIL33323.1"/>
    <property type="molecule type" value="Genomic_DNA"/>
</dbReference>
<gene>
    <name evidence="2" type="ORF">GSI_04774</name>
</gene>
<dbReference type="Gene3D" id="3.30.710.10">
    <property type="entry name" value="Potassium Channel Kv1.1, Chain A"/>
    <property type="match status" value="1"/>
</dbReference>
<accession>A0A2G8SHT6</accession>
<evidence type="ECO:0000256" key="1">
    <source>
        <dbReference type="SAM" id="MobiDB-lite"/>
    </source>
</evidence>